<sequence>MTSRAIYLRFVFVIFSLKLAKAQLVPALFVFGDSLVDVGNNNYLTFTIAKSNLPYHGVDFPTHKPTGRFSNGKNGADFLAEKLGLPSPPPYLSLVHNNVDDFTKGVSFASAAAGILNTTSRYIYLPQFGGTDHNELSRFTISMDEQVEYCVKVREVLVKKLGQRDAAKHIAESVFAIVIGSVDIGEYYNARDASFKKQGSPQQLVDLLILTITSQLKEIYNIGGRKFVMIGIGTIGCIPSERVKIKDEACNEVFNYWATKYNQGLQVVLQKLESELENFQYSYFNVYDFFLNIIEQPHSCGFKEVKAACCGLGHLNGEVACFPFSNLCNYRTDHVFWDLYHPTEAATRIIIDAAFDGAQHYSFPINIRGLVSN</sequence>
<evidence type="ECO:0000256" key="3">
    <source>
        <dbReference type="ARBA" id="ARBA00022963"/>
    </source>
</evidence>
<gene>
    <name evidence="6" type="primary">LOC110774864</name>
</gene>
<keyword evidence="2" id="KW-0378">Hydrolase</keyword>
<dbReference type="CDD" id="cd01837">
    <property type="entry name" value="SGNH_plant_lipase_like"/>
    <property type="match status" value="1"/>
</dbReference>
<dbReference type="Pfam" id="PF00657">
    <property type="entry name" value="Lipase_GDSL"/>
    <property type="match status" value="1"/>
</dbReference>
<name>A0ABM3QGQ1_SPIOL</name>
<dbReference type="GeneID" id="110774864"/>
<protein>
    <submittedName>
        <fullName evidence="6">GDSL esterase/lipase At5g55050-like</fullName>
    </submittedName>
</protein>
<evidence type="ECO:0000256" key="2">
    <source>
        <dbReference type="ARBA" id="ARBA00022801"/>
    </source>
</evidence>
<dbReference type="Gene3D" id="3.40.50.1110">
    <property type="entry name" value="SGNH hydrolase"/>
    <property type="match status" value="1"/>
</dbReference>
<dbReference type="Proteomes" id="UP000813463">
    <property type="component" value="Chromosome 4"/>
</dbReference>
<dbReference type="RefSeq" id="XP_056682540.1">
    <property type="nucleotide sequence ID" value="XM_056826562.1"/>
</dbReference>
<keyword evidence="3" id="KW-0443">Lipid metabolism</keyword>
<comment type="similarity">
    <text evidence="1">Belongs to the 'GDSL' lipolytic enzyme family.</text>
</comment>
<keyword evidence="5" id="KW-1185">Reference proteome</keyword>
<dbReference type="PANTHER" id="PTHR45648">
    <property type="entry name" value="GDSL LIPASE/ACYLHYDROLASE FAMILY PROTEIN (AFU_ORTHOLOGUE AFUA_4G14700)"/>
    <property type="match status" value="1"/>
</dbReference>
<keyword evidence="4" id="KW-0732">Signal</keyword>
<evidence type="ECO:0000256" key="4">
    <source>
        <dbReference type="SAM" id="SignalP"/>
    </source>
</evidence>
<feature type="signal peptide" evidence="4">
    <location>
        <begin position="1"/>
        <end position="22"/>
    </location>
</feature>
<dbReference type="PANTHER" id="PTHR45648:SF106">
    <property type="entry name" value="ANTHER-SPECIFIC PROLINE-RICH PROTEIN APG"/>
    <property type="match status" value="1"/>
</dbReference>
<reference evidence="5" key="1">
    <citation type="journal article" date="2021" name="Nat. Commun.">
        <title>Genomic analyses provide insights into spinach domestication and the genetic basis of agronomic traits.</title>
        <authorList>
            <person name="Cai X."/>
            <person name="Sun X."/>
            <person name="Xu C."/>
            <person name="Sun H."/>
            <person name="Wang X."/>
            <person name="Ge C."/>
            <person name="Zhang Z."/>
            <person name="Wang Q."/>
            <person name="Fei Z."/>
            <person name="Jiao C."/>
            <person name="Wang Q."/>
        </authorList>
    </citation>
    <scope>NUCLEOTIDE SEQUENCE [LARGE SCALE GENOMIC DNA]</scope>
    <source>
        <strain evidence="5">cv. Varoflay</strain>
    </source>
</reference>
<dbReference type="InterPro" id="IPR051058">
    <property type="entry name" value="GDSL_Est/Lipase"/>
</dbReference>
<reference evidence="6" key="2">
    <citation type="submission" date="2025-08" db="UniProtKB">
        <authorList>
            <consortium name="RefSeq"/>
        </authorList>
    </citation>
    <scope>IDENTIFICATION</scope>
    <source>
        <tissue evidence="6">Leaf</tissue>
    </source>
</reference>
<feature type="chain" id="PRO_5046298216" evidence="4">
    <location>
        <begin position="23"/>
        <end position="373"/>
    </location>
</feature>
<organism evidence="5 6">
    <name type="scientific">Spinacia oleracea</name>
    <name type="common">Spinach</name>
    <dbReference type="NCBI Taxonomy" id="3562"/>
    <lineage>
        <taxon>Eukaryota</taxon>
        <taxon>Viridiplantae</taxon>
        <taxon>Streptophyta</taxon>
        <taxon>Embryophyta</taxon>
        <taxon>Tracheophyta</taxon>
        <taxon>Spermatophyta</taxon>
        <taxon>Magnoliopsida</taxon>
        <taxon>eudicotyledons</taxon>
        <taxon>Gunneridae</taxon>
        <taxon>Pentapetalae</taxon>
        <taxon>Caryophyllales</taxon>
        <taxon>Chenopodiaceae</taxon>
        <taxon>Chenopodioideae</taxon>
        <taxon>Anserineae</taxon>
        <taxon>Spinacia</taxon>
    </lineage>
</organism>
<evidence type="ECO:0000313" key="6">
    <source>
        <dbReference type="RefSeq" id="XP_056682540.1"/>
    </source>
</evidence>
<accession>A0ABM3QGQ1</accession>
<evidence type="ECO:0000256" key="1">
    <source>
        <dbReference type="ARBA" id="ARBA00008668"/>
    </source>
</evidence>
<dbReference type="InterPro" id="IPR035669">
    <property type="entry name" value="SGNH_plant_lipase-like"/>
</dbReference>
<dbReference type="InterPro" id="IPR001087">
    <property type="entry name" value="GDSL"/>
</dbReference>
<proteinExistence type="inferred from homology"/>
<evidence type="ECO:0000313" key="5">
    <source>
        <dbReference type="Proteomes" id="UP000813463"/>
    </source>
</evidence>
<keyword evidence="3" id="KW-0442">Lipid degradation</keyword>
<dbReference type="InterPro" id="IPR036514">
    <property type="entry name" value="SGNH_hydro_sf"/>
</dbReference>